<evidence type="ECO:0000313" key="2">
    <source>
        <dbReference type="Proteomes" id="UP000185323"/>
    </source>
</evidence>
<name>A0A0E3F0G6_9CAUD</name>
<evidence type="ECO:0000313" key="1">
    <source>
        <dbReference type="EMBL" id="AIX19947.1"/>
    </source>
</evidence>
<accession>A0A0E3F0G6</accession>
<dbReference type="KEGG" id="vg:24171909"/>
<protein>
    <submittedName>
        <fullName evidence="1">Uncharacterized protein</fullName>
    </submittedName>
</protein>
<organism evidence="1 2">
    <name type="scientific">Synechococcus phage ACG-2014f_Syn7803C7</name>
    <dbReference type="NCBI Taxonomy" id="2790345"/>
    <lineage>
        <taxon>Viruses</taxon>
        <taxon>Duplodnaviria</taxon>
        <taxon>Heunggongvirae</taxon>
        <taxon>Uroviricota</taxon>
        <taxon>Caudoviricetes</taxon>
        <taxon>Pantevenvirales</taxon>
        <taxon>Kyanoviridae</taxon>
        <taxon>Atlauavirus</taxon>
        <taxon>Atlauavirus acg2014f</taxon>
    </lineage>
</organism>
<dbReference type="Proteomes" id="UP000185323">
    <property type="component" value="Segment"/>
</dbReference>
<keyword evidence="2" id="KW-1185">Reference proteome</keyword>
<dbReference type="EMBL" id="KJ019052">
    <property type="protein sequence ID" value="AIX19947.1"/>
    <property type="molecule type" value="Genomic_DNA"/>
</dbReference>
<reference evidence="1 2" key="1">
    <citation type="submission" date="2013-12" db="EMBL/GenBank/DDBJ databases">
        <title>Ecological redundancy of diverse viral populations within a natural community.</title>
        <authorList>
            <person name="Gregory A.C."/>
            <person name="LaButti K."/>
            <person name="Copeland A."/>
            <person name="Woyke T."/>
            <person name="Sullivan M.B."/>
        </authorList>
    </citation>
    <scope>NUCLEOTIDE SEQUENCE [LARGE SCALE GENOMIC DNA]</scope>
    <source>
        <strain evidence="1">Syn7803C7</strain>
    </source>
</reference>
<proteinExistence type="predicted"/>
<sequence>MNLKALALTSVLAVGGIFGSVAPASAGTCWFENYSGSLSPTYCSTYVRTNANGHRVVDVVDYEGTAMTLVFWTDSSVEILYTNGQYNGNRVVATWYFDDDGDRRIYVGDFEMSLRV</sequence>
<gene>
    <name evidence="1" type="ORF">Syn7803C7_56</name>
</gene>